<dbReference type="Pfam" id="PF13460">
    <property type="entry name" value="NAD_binding_10"/>
    <property type="match status" value="1"/>
</dbReference>
<gene>
    <name evidence="2" type="ORF">SAMN05660662_0087</name>
</gene>
<organism evidence="2 3">
    <name type="scientific">Blastococcus aurantiacus</name>
    <dbReference type="NCBI Taxonomy" id="1550231"/>
    <lineage>
        <taxon>Bacteria</taxon>
        <taxon>Bacillati</taxon>
        <taxon>Actinomycetota</taxon>
        <taxon>Actinomycetes</taxon>
        <taxon>Geodermatophilales</taxon>
        <taxon>Geodermatophilaceae</taxon>
        <taxon>Blastococcus</taxon>
    </lineage>
</organism>
<proteinExistence type="predicted"/>
<dbReference type="SUPFAM" id="SSF51735">
    <property type="entry name" value="NAD(P)-binding Rossmann-fold domains"/>
    <property type="match status" value="1"/>
</dbReference>
<protein>
    <submittedName>
        <fullName evidence="2">Uncharacterized conserved protein YbjT, contains NAD(P)-binding and DUF2867 domains</fullName>
    </submittedName>
</protein>
<dbReference type="EMBL" id="FNBT01000010">
    <property type="protein sequence ID" value="SDG03792.1"/>
    <property type="molecule type" value="Genomic_DNA"/>
</dbReference>
<dbReference type="GO" id="GO:0044877">
    <property type="term" value="F:protein-containing complex binding"/>
    <property type="evidence" value="ECO:0007669"/>
    <property type="project" value="TreeGrafter"/>
</dbReference>
<evidence type="ECO:0000259" key="1">
    <source>
        <dbReference type="Pfam" id="PF13460"/>
    </source>
</evidence>
<dbReference type="PANTHER" id="PTHR12126">
    <property type="entry name" value="NADH-UBIQUINONE OXIDOREDUCTASE 39 KDA SUBUNIT-RELATED"/>
    <property type="match status" value="1"/>
</dbReference>
<evidence type="ECO:0000313" key="3">
    <source>
        <dbReference type="Proteomes" id="UP000199406"/>
    </source>
</evidence>
<keyword evidence="3" id="KW-1185">Reference proteome</keyword>
<dbReference type="InterPro" id="IPR036291">
    <property type="entry name" value="NAD(P)-bd_dom_sf"/>
</dbReference>
<dbReference type="STRING" id="1550231.SAMN05660662_0087"/>
<dbReference type="InterPro" id="IPR016040">
    <property type="entry name" value="NAD(P)-bd_dom"/>
</dbReference>
<name>A0A1G7QZ33_9ACTN</name>
<accession>A0A1G7QZ33</accession>
<dbReference type="InterPro" id="IPR051207">
    <property type="entry name" value="ComplexI_NDUFA9_subunit"/>
</dbReference>
<sequence length="348" mass="37695">MAYRAPARPAPTDGASVWIATDRVAVTAHRGQAVPVKVLVTGASGFVGSRLAAALEEAGHEIRAMTRRPEGYEGPGTPVAGDVGDEDSLRTALEGCEAAYYLVHSLDDPDFERKDADAARAFARAAAAVGIGRIIYLGGLGQDGDQLSKHLRSRREVEQLLGGTGVPVTVLRAGIVVGHGGVSWEMTRQLVAHLPAMVTPRWVSTRTQPIAVADVVRYLVGVLEAPEATGRVFEVGGPEVLTYLQMMMRVADIQNRHMFVVPVPLLSPQLSSRWLALVTDVDLATGRSLIDSMTNEVVVTDDAIRSVVPFEPMDYDEMVMTALVERARERRQQARDRRGGWLSRGARR</sequence>
<dbReference type="Gene3D" id="3.40.50.720">
    <property type="entry name" value="NAD(P)-binding Rossmann-like Domain"/>
    <property type="match status" value="1"/>
</dbReference>
<dbReference type="Proteomes" id="UP000199406">
    <property type="component" value="Unassembled WGS sequence"/>
</dbReference>
<dbReference type="AlphaFoldDB" id="A0A1G7QZ33"/>
<dbReference type="PANTHER" id="PTHR12126:SF11">
    <property type="entry name" value="NADH DEHYDROGENASE [UBIQUINONE] 1 ALPHA SUBCOMPLEX SUBUNIT 9, MITOCHONDRIAL"/>
    <property type="match status" value="1"/>
</dbReference>
<evidence type="ECO:0000313" key="2">
    <source>
        <dbReference type="EMBL" id="SDG03792.1"/>
    </source>
</evidence>
<reference evidence="3" key="1">
    <citation type="submission" date="2016-10" db="EMBL/GenBank/DDBJ databases">
        <authorList>
            <person name="Varghese N."/>
            <person name="Submissions S."/>
        </authorList>
    </citation>
    <scope>NUCLEOTIDE SEQUENCE [LARGE SCALE GENOMIC DNA]</scope>
    <source>
        <strain evidence="3">DSM 44268</strain>
    </source>
</reference>
<feature type="domain" description="NAD(P)-binding" evidence="1">
    <location>
        <begin position="42"/>
        <end position="179"/>
    </location>
</feature>